<reference evidence="3" key="1">
    <citation type="submission" date="2020-09" db="EMBL/GenBank/DDBJ databases">
        <title>Genome seq and assembly of Limnohabitants sp.</title>
        <authorList>
            <person name="Chhetri G."/>
        </authorList>
    </citation>
    <scope>NUCLEOTIDE SEQUENCE</scope>
    <source>
        <strain evidence="3">JUR4</strain>
    </source>
</reference>
<keyword evidence="4" id="KW-1185">Reference proteome</keyword>
<keyword evidence="2" id="KW-0732">Signal</keyword>
<evidence type="ECO:0000256" key="2">
    <source>
        <dbReference type="SAM" id="SignalP"/>
    </source>
</evidence>
<evidence type="ECO:0000313" key="3">
    <source>
        <dbReference type="EMBL" id="MBD8049237.1"/>
    </source>
</evidence>
<feature type="region of interest" description="Disordered" evidence="1">
    <location>
        <begin position="27"/>
        <end position="62"/>
    </location>
</feature>
<gene>
    <name evidence="3" type="ORF">IC609_01680</name>
</gene>
<evidence type="ECO:0000256" key="1">
    <source>
        <dbReference type="SAM" id="MobiDB-lite"/>
    </source>
</evidence>
<protein>
    <recommendedName>
        <fullName evidence="5">TonB C-terminal domain-containing protein</fullName>
    </recommendedName>
</protein>
<evidence type="ECO:0000313" key="4">
    <source>
        <dbReference type="Proteomes" id="UP000647424"/>
    </source>
</evidence>
<feature type="compositionally biased region" description="Low complexity" evidence="1">
    <location>
        <begin position="37"/>
        <end position="60"/>
    </location>
</feature>
<evidence type="ECO:0008006" key="5">
    <source>
        <dbReference type="Google" id="ProtNLM"/>
    </source>
</evidence>
<dbReference type="PROSITE" id="PS51257">
    <property type="entry name" value="PROKAR_LIPOPROTEIN"/>
    <property type="match status" value="1"/>
</dbReference>
<dbReference type="EMBL" id="JACYFT010000001">
    <property type="protein sequence ID" value="MBD8049237.1"/>
    <property type="molecule type" value="Genomic_DNA"/>
</dbReference>
<comment type="caution">
    <text evidence="3">The sequence shown here is derived from an EMBL/GenBank/DDBJ whole genome shotgun (WGS) entry which is preliminary data.</text>
</comment>
<name>A0A927IKU5_9BURK</name>
<proteinExistence type="predicted"/>
<dbReference type="Proteomes" id="UP000647424">
    <property type="component" value="Unassembled WGS sequence"/>
</dbReference>
<feature type="signal peptide" evidence="2">
    <location>
        <begin position="1"/>
        <end position="28"/>
    </location>
</feature>
<feature type="chain" id="PRO_5037596039" description="TonB C-terminal domain-containing protein" evidence="2">
    <location>
        <begin position="29"/>
        <end position="168"/>
    </location>
</feature>
<dbReference type="AlphaFoldDB" id="A0A927IKU5"/>
<organism evidence="3 4">
    <name type="scientific">Limnohabitans radicicola</name>
    <dbReference type="NCBI Taxonomy" id="2771427"/>
    <lineage>
        <taxon>Bacteria</taxon>
        <taxon>Pseudomonadati</taxon>
        <taxon>Pseudomonadota</taxon>
        <taxon>Betaproteobacteria</taxon>
        <taxon>Burkholderiales</taxon>
        <taxon>Comamonadaceae</taxon>
        <taxon>Limnohabitans</taxon>
    </lineage>
</organism>
<accession>A0A927IKU5</accession>
<sequence>MARRWTAGLWGCTSAVLLWLGGCTSTHLQQPPSPAQTPAKPGAASSPSASTQALQTSSAPNAKDYRKDAAKHLYLQQKDKVFKGRLPPMLYAIGVLNVDIDRQGQIQALQWTRAPRHAPEVMAEIERMVHAAAPFPAPMRLGKVTYTDVWLWDKSGRFQLDTLTEGQD</sequence>